<evidence type="ECO:0000313" key="8">
    <source>
        <dbReference type="Proteomes" id="UP000290289"/>
    </source>
</evidence>
<dbReference type="GO" id="GO:0046872">
    <property type="term" value="F:metal ion binding"/>
    <property type="evidence" value="ECO:0007669"/>
    <property type="project" value="UniProtKB-KW"/>
</dbReference>
<proteinExistence type="predicted"/>
<keyword evidence="8" id="KW-1185">Reference proteome</keyword>
<comment type="caution">
    <text evidence="7">The sequence shown here is derived from an EMBL/GenBank/DDBJ whole genome shotgun (WGS) entry which is preliminary data.</text>
</comment>
<gene>
    <name evidence="7" type="ORF">DVH24_003118</name>
</gene>
<accession>A0A498K483</accession>
<evidence type="ECO:0000256" key="5">
    <source>
        <dbReference type="ARBA" id="ARBA00023211"/>
    </source>
</evidence>
<evidence type="ECO:0000256" key="2">
    <source>
        <dbReference type="ARBA" id="ARBA00013081"/>
    </source>
</evidence>
<evidence type="ECO:0000256" key="3">
    <source>
        <dbReference type="ARBA" id="ARBA00022723"/>
    </source>
</evidence>
<dbReference type="InterPro" id="IPR029052">
    <property type="entry name" value="Metallo-depent_PP-like"/>
</dbReference>
<organism evidence="7 8">
    <name type="scientific">Malus domestica</name>
    <name type="common">Apple</name>
    <name type="synonym">Pyrus malus</name>
    <dbReference type="NCBI Taxonomy" id="3750"/>
    <lineage>
        <taxon>Eukaryota</taxon>
        <taxon>Viridiplantae</taxon>
        <taxon>Streptophyta</taxon>
        <taxon>Embryophyta</taxon>
        <taxon>Tracheophyta</taxon>
        <taxon>Spermatophyta</taxon>
        <taxon>Magnoliopsida</taxon>
        <taxon>eudicotyledons</taxon>
        <taxon>Gunneridae</taxon>
        <taxon>Pentapetalae</taxon>
        <taxon>rosids</taxon>
        <taxon>fabids</taxon>
        <taxon>Rosales</taxon>
        <taxon>Rosaceae</taxon>
        <taxon>Amygdaloideae</taxon>
        <taxon>Maleae</taxon>
        <taxon>Malus</taxon>
    </lineage>
</organism>
<dbReference type="EC" id="3.1.3.16" evidence="2"/>
<dbReference type="InterPro" id="IPR031675">
    <property type="entry name" value="STPPase_N"/>
</dbReference>
<feature type="domain" description="Serine-threonine protein phosphatase N-terminal" evidence="6">
    <location>
        <begin position="14"/>
        <end position="61"/>
    </location>
</feature>
<dbReference type="AlphaFoldDB" id="A0A498K483"/>
<dbReference type="STRING" id="3750.A0A498K483"/>
<reference evidence="7 8" key="1">
    <citation type="submission" date="2018-10" db="EMBL/GenBank/DDBJ databases">
        <title>A high-quality apple genome assembly.</title>
        <authorList>
            <person name="Hu J."/>
        </authorList>
    </citation>
    <scope>NUCLEOTIDE SEQUENCE [LARGE SCALE GENOMIC DNA]</scope>
    <source>
        <strain evidence="8">cv. HFTH1</strain>
        <tissue evidence="7">Young leaf</tissue>
    </source>
</reference>
<evidence type="ECO:0000256" key="1">
    <source>
        <dbReference type="ARBA" id="ARBA00001936"/>
    </source>
</evidence>
<comment type="cofactor">
    <cofactor evidence="1">
        <name>Mn(2+)</name>
        <dbReference type="ChEBI" id="CHEBI:29035"/>
    </cofactor>
</comment>
<dbReference type="Pfam" id="PF16891">
    <property type="entry name" value="STPPase_N"/>
    <property type="match status" value="1"/>
</dbReference>
<name>A0A498K483_MALDO</name>
<dbReference type="GO" id="GO:0004722">
    <property type="term" value="F:protein serine/threonine phosphatase activity"/>
    <property type="evidence" value="ECO:0007669"/>
    <property type="project" value="UniProtKB-EC"/>
</dbReference>
<sequence>MASQGQGAMDAAMLDEKIKRLMEDRQAKPRKQVQFSESEIKRLYVASMEIFLQQPNLLELESQSKFAVKPR</sequence>
<keyword evidence="3" id="KW-0479">Metal-binding</keyword>
<dbReference type="EMBL" id="RDQH01000329">
    <property type="protein sequence ID" value="RXI03040.1"/>
    <property type="molecule type" value="Genomic_DNA"/>
</dbReference>
<keyword evidence="4" id="KW-0378">Hydrolase</keyword>
<dbReference type="Gene3D" id="3.60.21.10">
    <property type="match status" value="1"/>
</dbReference>
<evidence type="ECO:0000256" key="4">
    <source>
        <dbReference type="ARBA" id="ARBA00022801"/>
    </source>
</evidence>
<keyword evidence="5" id="KW-0464">Manganese</keyword>
<dbReference type="Proteomes" id="UP000290289">
    <property type="component" value="Chromosome 3"/>
</dbReference>
<evidence type="ECO:0000259" key="6">
    <source>
        <dbReference type="Pfam" id="PF16891"/>
    </source>
</evidence>
<protein>
    <recommendedName>
        <fullName evidence="2">protein-serine/threonine phosphatase</fullName>
        <ecNumber evidence="2">3.1.3.16</ecNumber>
    </recommendedName>
</protein>
<evidence type="ECO:0000313" key="7">
    <source>
        <dbReference type="EMBL" id="RXI03040.1"/>
    </source>
</evidence>